<reference evidence="2" key="1">
    <citation type="submission" date="2016-10" db="EMBL/GenBank/DDBJ databases">
        <authorList>
            <person name="Varghese N."/>
            <person name="Submissions S."/>
        </authorList>
    </citation>
    <scope>NUCLEOTIDE SEQUENCE [LARGE SCALE GENOMIC DNA]</scope>
    <source>
        <strain evidence="2">CGMCC 1.11022</strain>
    </source>
</reference>
<proteinExistence type="predicted"/>
<dbReference type="Proteomes" id="UP000198894">
    <property type="component" value="Unassembled WGS sequence"/>
</dbReference>
<accession>A0A1G9AC38</accession>
<sequence>MTERLPAWLSMNPDRLGFSVIEERAAIVRRMFKDADRASGSTP</sequence>
<organism evidence="1 2">
    <name type="scientific">Mesorhizobium muleiense</name>
    <dbReference type="NCBI Taxonomy" id="1004279"/>
    <lineage>
        <taxon>Bacteria</taxon>
        <taxon>Pseudomonadati</taxon>
        <taxon>Pseudomonadota</taxon>
        <taxon>Alphaproteobacteria</taxon>
        <taxon>Hyphomicrobiales</taxon>
        <taxon>Phyllobacteriaceae</taxon>
        <taxon>Mesorhizobium</taxon>
    </lineage>
</organism>
<keyword evidence="2" id="KW-1185">Reference proteome</keyword>
<dbReference type="AlphaFoldDB" id="A0A1G9AC38"/>
<protein>
    <submittedName>
        <fullName evidence="1">Uncharacterized protein</fullName>
    </submittedName>
</protein>
<name>A0A1G9AC38_9HYPH</name>
<dbReference type="EMBL" id="FNEE01000013">
    <property type="protein sequence ID" value="SDK24384.1"/>
    <property type="molecule type" value="Genomic_DNA"/>
</dbReference>
<dbReference type="RefSeq" id="WP_268931486.1">
    <property type="nucleotide sequence ID" value="NZ_FNEE01000013.1"/>
</dbReference>
<gene>
    <name evidence="1" type="ORF">SAMN05428953_11322</name>
</gene>
<evidence type="ECO:0000313" key="2">
    <source>
        <dbReference type="Proteomes" id="UP000198894"/>
    </source>
</evidence>
<evidence type="ECO:0000313" key="1">
    <source>
        <dbReference type="EMBL" id="SDK24384.1"/>
    </source>
</evidence>